<gene>
    <name evidence="2" type="ORF">AW09_004338</name>
</gene>
<feature type="compositionally biased region" description="Polar residues" evidence="1">
    <location>
        <begin position="218"/>
        <end position="235"/>
    </location>
</feature>
<feature type="region of interest" description="Disordered" evidence="1">
    <location>
        <begin position="102"/>
        <end position="155"/>
    </location>
</feature>
<feature type="compositionally biased region" description="Polar residues" evidence="1">
    <location>
        <begin position="139"/>
        <end position="155"/>
    </location>
</feature>
<accession>A0A080M038</accession>
<organism evidence="2 3">
    <name type="scientific">Candidatus Accumulibacter phosphatis</name>
    <dbReference type="NCBI Taxonomy" id="327160"/>
    <lineage>
        <taxon>Bacteria</taxon>
        <taxon>Pseudomonadati</taxon>
        <taxon>Pseudomonadota</taxon>
        <taxon>Betaproteobacteria</taxon>
        <taxon>Candidatus Accumulibacter</taxon>
    </lineage>
</organism>
<dbReference type="AlphaFoldDB" id="A0A080M038"/>
<feature type="region of interest" description="Disordered" evidence="1">
    <location>
        <begin position="215"/>
        <end position="235"/>
    </location>
</feature>
<feature type="compositionally biased region" description="Polar residues" evidence="1">
    <location>
        <begin position="102"/>
        <end position="113"/>
    </location>
</feature>
<name>A0A080M038_9PROT</name>
<sequence length="235" mass="24722">MTLACIMRLMPATPTAESRPAMVVGIRHTSSAMRTVMLTGEPDPATVTLNWENGSRVAVTPRKTMVNAASRMVSAISFGVFCRLAVSTMAIMRSTKVSPGLTVTRTTSQSESTRVPPVTAEKSPPDSRITGADSPVIADSSTEATPSMTSPSAGTVSPAVIRTTLPMRRSSAGTVYHSDSACGECSRFAQVSFLRPRSDAACALLRPSARASAKLAKSTVNHSQTETARMNEVAS</sequence>
<dbReference type="Proteomes" id="UP000020077">
    <property type="component" value="Unassembled WGS sequence"/>
</dbReference>
<evidence type="ECO:0000256" key="1">
    <source>
        <dbReference type="SAM" id="MobiDB-lite"/>
    </source>
</evidence>
<evidence type="ECO:0000313" key="3">
    <source>
        <dbReference type="Proteomes" id="UP000020077"/>
    </source>
</evidence>
<dbReference type="EMBL" id="JDVG02000681">
    <property type="protein sequence ID" value="KFB70574.1"/>
    <property type="molecule type" value="Genomic_DNA"/>
</dbReference>
<evidence type="ECO:0000313" key="2">
    <source>
        <dbReference type="EMBL" id="KFB70574.1"/>
    </source>
</evidence>
<reference evidence="2 3" key="1">
    <citation type="submission" date="2014-02" db="EMBL/GenBank/DDBJ databases">
        <title>Expanding our view of genomic diversity in Candidatus Accumulibacter clades.</title>
        <authorList>
            <person name="Skennerton C.T."/>
            <person name="Barr J.J."/>
            <person name="Slater F.R."/>
            <person name="Bond P.L."/>
            <person name="Tyson G.W."/>
        </authorList>
    </citation>
    <scope>NUCLEOTIDE SEQUENCE [LARGE SCALE GENOMIC DNA]</scope>
    <source>
        <strain evidence="3">BA-91</strain>
    </source>
</reference>
<protein>
    <submittedName>
        <fullName evidence="2">Uncharacterized protein</fullName>
    </submittedName>
</protein>
<proteinExistence type="predicted"/>
<comment type="caution">
    <text evidence="2">The sequence shown here is derived from an EMBL/GenBank/DDBJ whole genome shotgun (WGS) entry which is preliminary data.</text>
</comment>